<dbReference type="KEGG" id="ppaa:B7D75_12315"/>
<keyword evidence="1" id="KW-0812">Transmembrane</keyword>
<name>A0ABD7JZX6_PSEAI</name>
<gene>
    <name evidence="2" type="ORF">DY940_21500</name>
</gene>
<dbReference type="GeneID" id="77220913"/>
<dbReference type="AlphaFoldDB" id="A0ABD7JZX6"/>
<reference evidence="2 3" key="1">
    <citation type="submission" date="2018-12" db="EMBL/GenBank/DDBJ databases">
        <title>Pseudomonas aeruginosa Diversity Panel.</title>
        <authorList>
            <person name="Snesrud E."/>
            <person name="Mcgann P."/>
        </authorList>
    </citation>
    <scope>NUCLEOTIDE SEQUENCE [LARGE SCALE GENOMIC DNA]</scope>
    <source>
        <strain evidence="2 3">MRSN6241</strain>
    </source>
</reference>
<dbReference type="EMBL" id="RXTL01000027">
    <property type="protein sequence ID" value="RTS43525.1"/>
    <property type="molecule type" value="Genomic_DNA"/>
</dbReference>
<feature type="transmembrane region" description="Helical" evidence="1">
    <location>
        <begin position="109"/>
        <end position="133"/>
    </location>
</feature>
<sequence>MEHPYEPPRATLTEGRPAARGFLAGGQPLWKAFWLFFAVGFVLVGLVARQAMVAIVDPLMQESDGEHAVSLTLWGIIGIELAKLAYLLLSLVVVWRCGRNSPWAIARHAGVAVVLALMVLGLYSIYLVLALLATP</sequence>
<evidence type="ECO:0000313" key="2">
    <source>
        <dbReference type="EMBL" id="RTS43525.1"/>
    </source>
</evidence>
<dbReference type="Proteomes" id="UP000276985">
    <property type="component" value="Unassembled WGS sequence"/>
</dbReference>
<protein>
    <submittedName>
        <fullName evidence="2">Uncharacterized protein</fullName>
    </submittedName>
</protein>
<dbReference type="RefSeq" id="WP_003150678.1">
    <property type="nucleotide sequence ID" value="NZ_JAJBHR010000001.1"/>
</dbReference>
<feature type="transmembrane region" description="Helical" evidence="1">
    <location>
        <begin position="32"/>
        <end position="52"/>
    </location>
</feature>
<keyword evidence="1" id="KW-0472">Membrane</keyword>
<proteinExistence type="predicted"/>
<comment type="caution">
    <text evidence="2">The sequence shown here is derived from an EMBL/GenBank/DDBJ whole genome shotgun (WGS) entry which is preliminary data.</text>
</comment>
<accession>A0ABD7JZX6</accession>
<keyword evidence="1" id="KW-1133">Transmembrane helix</keyword>
<feature type="transmembrane region" description="Helical" evidence="1">
    <location>
        <begin position="72"/>
        <end position="97"/>
    </location>
</feature>
<evidence type="ECO:0000256" key="1">
    <source>
        <dbReference type="SAM" id="Phobius"/>
    </source>
</evidence>
<evidence type="ECO:0000313" key="3">
    <source>
        <dbReference type="Proteomes" id="UP000276985"/>
    </source>
</evidence>
<organism evidence="2 3">
    <name type="scientific">Pseudomonas aeruginosa</name>
    <dbReference type="NCBI Taxonomy" id="287"/>
    <lineage>
        <taxon>Bacteria</taxon>
        <taxon>Pseudomonadati</taxon>
        <taxon>Pseudomonadota</taxon>
        <taxon>Gammaproteobacteria</taxon>
        <taxon>Pseudomonadales</taxon>
        <taxon>Pseudomonadaceae</taxon>
        <taxon>Pseudomonas</taxon>
    </lineage>
</organism>